<dbReference type="AlphaFoldDB" id="A0A409XFT7"/>
<dbReference type="Proteomes" id="UP000283269">
    <property type="component" value="Unassembled WGS sequence"/>
</dbReference>
<dbReference type="Gene3D" id="1.25.40.10">
    <property type="entry name" value="Tetratricopeptide repeat domain"/>
    <property type="match status" value="1"/>
</dbReference>
<dbReference type="STRING" id="93625.A0A409XFT7"/>
<keyword evidence="4" id="KW-1185">Reference proteome</keyword>
<sequence>MSSEDNTNCSQETTLVENYLEIASDRKQDGNNHFRAGKWDEALVAYRSALNCLPKRSLSANEVNPLPSEEDGEAGEKQNSDAPKAEEDVVDISSPAVSETDKEAARLRAVLNANIGACFVKLGDHKEAVKSCTEAIHDDPTYVKARERRAASNDVLNTWTSLTSVQEDYDALLKLINSPSQQSDIKRKLQLLKPRLEAAQKRETDEMLGKLKGLGNSILGNFGLSTDNFKFEPNGAGGYSMNFTR</sequence>
<dbReference type="SMART" id="SM00028">
    <property type="entry name" value="TPR"/>
    <property type="match status" value="2"/>
</dbReference>
<evidence type="ECO:0000256" key="2">
    <source>
        <dbReference type="SAM" id="MobiDB-lite"/>
    </source>
</evidence>
<dbReference type="InParanoid" id="A0A409XFT7"/>
<organism evidence="3 4">
    <name type="scientific">Psilocybe cyanescens</name>
    <dbReference type="NCBI Taxonomy" id="93625"/>
    <lineage>
        <taxon>Eukaryota</taxon>
        <taxon>Fungi</taxon>
        <taxon>Dikarya</taxon>
        <taxon>Basidiomycota</taxon>
        <taxon>Agaricomycotina</taxon>
        <taxon>Agaricomycetes</taxon>
        <taxon>Agaricomycetidae</taxon>
        <taxon>Agaricales</taxon>
        <taxon>Agaricineae</taxon>
        <taxon>Strophariaceae</taxon>
        <taxon>Psilocybe</taxon>
    </lineage>
</organism>
<feature type="repeat" description="TPR" evidence="1">
    <location>
        <begin position="109"/>
        <end position="142"/>
    </location>
</feature>
<evidence type="ECO:0000313" key="4">
    <source>
        <dbReference type="Proteomes" id="UP000283269"/>
    </source>
</evidence>
<dbReference type="InterPro" id="IPR052769">
    <property type="entry name" value="TPR_domain_protein"/>
</dbReference>
<gene>
    <name evidence="3" type="ORF">CVT25_012355</name>
</gene>
<feature type="region of interest" description="Disordered" evidence="2">
    <location>
        <begin position="57"/>
        <end position="98"/>
    </location>
</feature>
<name>A0A409XFT7_PSICY</name>
<dbReference type="InterPro" id="IPR011990">
    <property type="entry name" value="TPR-like_helical_dom_sf"/>
</dbReference>
<keyword evidence="1" id="KW-0802">TPR repeat</keyword>
<dbReference type="OrthoDB" id="1872379at2759"/>
<accession>A0A409XFT7</accession>
<evidence type="ECO:0008006" key="5">
    <source>
        <dbReference type="Google" id="ProtNLM"/>
    </source>
</evidence>
<feature type="compositionally biased region" description="Basic and acidic residues" evidence="2">
    <location>
        <begin position="74"/>
        <end position="87"/>
    </location>
</feature>
<dbReference type="InterPro" id="IPR019734">
    <property type="entry name" value="TPR_rpt"/>
</dbReference>
<proteinExistence type="predicted"/>
<dbReference type="EMBL" id="NHYD01001858">
    <property type="protein sequence ID" value="PPQ89610.1"/>
    <property type="molecule type" value="Genomic_DNA"/>
</dbReference>
<reference evidence="3 4" key="1">
    <citation type="journal article" date="2018" name="Evol. Lett.">
        <title>Horizontal gene cluster transfer increased hallucinogenic mushroom diversity.</title>
        <authorList>
            <person name="Reynolds H.T."/>
            <person name="Vijayakumar V."/>
            <person name="Gluck-Thaler E."/>
            <person name="Korotkin H.B."/>
            <person name="Matheny P.B."/>
            <person name="Slot J.C."/>
        </authorList>
    </citation>
    <scope>NUCLEOTIDE SEQUENCE [LARGE SCALE GENOMIC DNA]</scope>
    <source>
        <strain evidence="3 4">2631</strain>
    </source>
</reference>
<dbReference type="PANTHER" id="PTHR46014:SF1">
    <property type="entry name" value="TETRATRICOPEPTIDE REPEAT PROTEIN 1"/>
    <property type="match status" value="1"/>
</dbReference>
<evidence type="ECO:0000313" key="3">
    <source>
        <dbReference type="EMBL" id="PPQ89610.1"/>
    </source>
</evidence>
<evidence type="ECO:0000256" key="1">
    <source>
        <dbReference type="PROSITE-ProRule" id="PRU00339"/>
    </source>
</evidence>
<dbReference type="PROSITE" id="PS50005">
    <property type="entry name" value="TPR"/>
    <property type="match status" value="1"/>
</dbReference>
<comment type="caution">
    <text evidence="3">The sequence shown here is derived from an EMBL/GenBank/DDBJ whole genome shotgun (WGS) entry which is preliminary data.</text>
</comment>
<dbReference type="SUPFAM" id="SSF48452">
    <property type="entry name" value="TPR-like"/>
    <property type="match status" value="1"/>
</dbReference>
<protein>
    <recommendedName>
        <fullName evidence="5">Tetratricopeptide repeat protein 1</fullName>
    </recommendedName>
</protein>
<dbReference type="PANTHER" id="PTHR46014">
    <property type="entry name" value="TETRATRICOPEPTIDE REPEAT PROTEIN 1"/>
    <property type="match status" value="1"/>
</dbReference>